<protein>
    <submittedName>
        <fullName evidence="5">Anti-sigma-factor antagonist</fullName>
    </submittedName>
</protein>
<feature type="domain" description="HAMP" evidence="4">
    <location>
        <begin position="338"/>
        <end position="390"/>
    </location>
</feature>
<dbReference type="GO" id="GO:0016020">
    <property type="term" value="C:membrane"/>
    <property type="evidence" value="ECO:0007669"/>
    <property type="project" value="InterPro"/>
</dbReference>
<dbReference type="PROSITE" id="PS50801">
    <property type="entry name" value="STAS"/>
    <property type="match status" value="1"/>
</dbReference>
<feature type="transmembrane region" description="Helical" evidence="2">
    <location>
        <begin position="24"/>
        <end position="44"/>
    </location>
</feature>
<evidence type="ECO:0000259" key="3">
    <source>
        <dbReference type="PROSITE" id="PS50801"/>
    </source>
</evidence>
<feature type="coiled-coil region" evidence="1">
    <location>
        <begin position="375"/>
        <end position="426"/>
    </location>
</feature>
<dbReference type="PANTHER" id="PTHR33745">
    <property type="entry name" value="RSBT ANTAGONIST PROTEIN RSBS-RELATED"/>
    <property type="match status" value="1"/>
</dbReference>
<dbReference type="InterPro" id="IPR036513">
    <property type="entry name" value="STAS_dom_sf"/>
</dbReference>
<dbReference type="eggNOG" id="COG1366">
    <property type="taxonomic scope" value="Bacteria"/>
</dbReference>
<evidence type="ECO:0000313" key="5">
    <source>
        <dbReference type="EMBL" id="ABU58575.1"/>
    </source>
</evidence>
<dbReference type="Pfam" id="PF00672">
    <property type="entry name" value="HAMP"/>
    <property type="match status" value="1"/>
</dbReference>
<dbReference type="Gene3D" id="6.10.340.10">
    <property type="match status" value="1"/>
</dbReference>
<dbReference type="Gene3D" id="3.30.750.24">
    <property type="entry name" value="STAS domain"/>
    <property type="match status" value="1"/>
</dbReference>
<dbReference type="SUPFAM" id="SSF158472">
    <property type="entry name" value="HAMP domain-like"/>
    <property type="match status" value="1"/>
</dbReference>
<organism evidence="5 6">
    <name type="scientific">Roseiflexus castenholzii (strain DSM 13941 / HLO8)</name>
    <dbReference type="NCBI Taxonomy" id="383372"/>
    <lineage>
        <taxon>Bacteria</taxon>
        <taxon>Bacillati</taxon>
        <taxon>Chloroflexota</taxon>
        <taxon>Chloroflexia</taxon>
        <taxon>Chloroflexales</taxon>
        <taxon>Roseiflexineae</taxon>
        <taxon>Roseiflexaceae</taxon>
        <taxon>Roseiflexus</taxon>
    </lineage>
</organism>
<dbReference type="Pfam" id="PF01740">
    <property type="entry name" value="STAS"/>
    <property type="match status" value="1"/>
</dbReference>
<dbReference type="AlphaFoldDB" id="A7NM20"/>
<evidence type="ECO:0000259" key="4">
    <source>
        <dbReference type="PROSITE" id="PS50885"/>
    </source>
</evidence>
<keyword evidence="2" id="KW-1133">Transmembrane helix</keyword>
<dbReference type="CDD" id="cd07041">
    <property type="entry name" value="STAS_RsbR_RsbS_like"/>
    <property type="match status" value="1"/>
</dbReference>
<dbReference type="Proteomes" id="UP000000263">
    <property type="component" value="Chromosome"/>
</dbReference>
<accession>A7NM20</accession>
<gene>
    <name evidence="5" type="ordered locus">Rcas_2495</name>
</gene>
<dbReference type="STRING" id="383372.Rcas_2495"/>
<dbReference type="CDD" id="cd06225">
    <property type="entry name" value="HAMP"/>
    <property type="match status" value="1"/>
</dbReference>
<dbReference type="PANTHER" id="PTHR33745:SF1">
    <property type="entry name" value="RSBT ANTAGONIST PROTEIN RSBS"/>
    <property type="match status" value="1"/>
</dbReference>
<dbReference type="InterPro" id="IPR002645">
    <property type="entry name" value="STAS_dom"/>
</dbReference>
<keyword evidence="1" id="KW-0175">Coiled coil</keyword>
<name>A7NM20_ROSCS</name>
<dbReference type="PROSITE" id="PS50885">
    <property type="entry name" value="HAMP"/>
    <property type="match status" value="1"/>
</dbReference>
<dbReference type="GO" id="GO:0007165">
    <property type="term" value="P:signal transduction"/>
    <property type="evidence" value="ECO:0007669"/>
    <property type="project" value="InterPro"/>
</dbReference>
<dbReference type="OrthoDB" id="158097at2"/>
<keyword evidence="6" id="KW-1185">Reference proteome</keyword>
<dbReference type="InterPro" id="IPR051932">
    <property type="entry name" value="Bact_StressResp_Reg"/>
</dbReference>
<evidence type="ECO:0000313" key="6">
    <source>
        <dbReference type="Proteomes" id="UP000000263"/>
    </source>
</evidence>
<evidence type="ECO:0000256" key="1">
    <source>
        <dbReference type="SAM" id="Coils"/>
    </source>
</evidence>
<dbReference type="InterPro" id="IPR003660">
    <property type="entry name" value="HAMP_dom"/>
</dbReference>
<dbReference type="SUPFAM" id="SSF52091">
    <property type="entry name" value="SpoIIaa-like"/>
    <property type="match status" value="1"/>
</dbReference>
<dbReference type="eggNOG" id="COG2972">
    <property type="taxonomic scope" value="Bacteria"/>
</dbReference>
<feature type="transmembrane region" description="Helical" evidence="2">
    <location>
        <begin position="317"/>
        <end position="340"/>
    </location>
</feature>
<keyword evidence="2" id="KW-0812">Transmembrane</keyword>
<dbReference type="RefSeq" id="WP_012120999.1">
    <property type="nucleotide sequence ID" value="NC_009767.1"/>
</dbReference>
<dbReference type="SMART" id="SM00304">
    <property type="entry name" value="HAMP"/>
    <property type="match status" value="1"/>
</dbReference>
<dbReference type="HOGENOM" id="CLU_479717_0_0_0"/>
<feature type="domain" description="STAS" evidence="3">
    <location>
        <begin position="431"/>
        <end position="542"/>
    </location>
</feature>
<reference evidence="5 6" key="1">
    <citation type="submission" date="2007-08" db="EMBL/GenBank/DDBJ databases">
        <title>Complete sequence of Roseiflexus castenholzii DSM 13941.</title>
        <authorList>
            <consortium name="US DOE Joint Genome Institute"/>
            <person name="Copeland A."/>
            <person name="Lucas S."/>
            <person name="Lapidus A."/>
            <person name="Barry K."/>
            <person name="Glavina del Rio T."/>
            <person name="Dalin E."/>
            <person name="Tice H."/>
            <person name="Pitluck S."/>
            <person name="Thompson L.S."/>
            <person name="Brettin T."/>
            <person name="Bruce D."/>
            <person name="Detter J.C."/>
            <person name="Han C."/>
            <person name="Tapia R."/>
            <person name="Schmutz J."/>
            <person name="Larimer F."/>
            <person name="Land M."/>
            <person name="Hauser L."/>
            <person name="Kyrpides N."/>
            <person name="Mikhailova N."/>
            <person name="Bryant D.A."/>
            <person name="Hanada S."/>
            <person name="Tsukatani Y."/>
            <person name="Richardson P."/>
        </authorList>
    </citation>
    <scope>NUCLEOTIDE SEQUENCE [LARGE SCALE GENOMIC DNA]</scope>
    <source>
        <strain evidence="6">DSM 13941 / HLO8</strain>
    </source>
</reference>
<sequence>MATSAHTTRPSLIGRDMSLRARLILGYGIIVSLTLIFGLFMLTYTRGVRNRLETLSADVTIDTRYSIEAVTAVAEAQRALDRFLQQPNERHYQDAARQIDFLQRTIERLERDAHNPAMVGHLRRIGNQAATYRQIFEETRNSIAARQRARDDLYTAFLQQYQTIEQAISNARPIAPSDYLALMDLSRASTRLQLAYVWIGRMESEDTATAADNALAELRQARTFLRRYLVLNTNPRIVRPEDLERLQSVSESFDRSIISIASLSSASIRTEVLINSRLKPHAAQMSREATALSDTALMALSIAAVDISRETSQIRTIISSVLALLLIAGGALGVLLAALITRPLNELVAATARLARGEGALRVQPRGGRELILLAHAFNDMAAELERERAEIRRQNALLAERAAELEQTLHQLREETAAREQLSATVRQLSVPIIPIMEGVLVAPLVGEIDAERAQLLQQRLLHRIVTERAQVAILDITGVPVVDGQISTWLIQATTAARLLGARCILVGINPEVSQALVASGIDLGDLATRATLREGLEYAMRIMRAASGVRQEANGIRHATVRVRH</sequence>
<proteinExistence type="predicted"/>
<evidence type="ECO:0000256" key="2">
    <source>
        <dbReference type="SAM" id="Phobius"/>
    </source>
</evidence>
<dbReference type="KEGG" id="rca:Rcas_2495"/>
<dbReference type="EMBL" id="CP000804">
    <property type="protein sequence ID" value="ABU58575.1"/>
    <property type="molecule type" value="Genomic_DNA"/>
</dbReference>
<keyword evidence="2" id="KW-0472">Membrane</keyword>